<organism evidence="1">
    <name type="scientific">Zea mays</name>
    <name type="common">Maize</name>
    <dbReference type="NCBI Taxonomy" id="4577"/>
    <lineage>
        <taxon>Eukaryota</taxon>
        <taxon>Viridiplantae</taxon>
        <taxon>Streptophyta</taxon>
        <taxon>Embryophyta</taxon>
        <taxon>Tracheophyta</taxon>
        <taxon>Spermatophyta</taxon>
        <taxon>Magnoliopsida</taxon>
        <taxon>Liliopsida</taxon>
        <taxon>Poales</taxon>
        <taxon>Poaceae</taxon>
        <taxon>PACMAD clade</taxon>
        <taxon>Panicoideae</taxon>
        <taxon>Andropogonodae</taxon>
        <taxon>Andropogoneae</taxon>
        <taxon>Tripsacinae</taxon>
        <taxon>Zea</taxon>
    </lineage>
</organism>
<reference evidence="1" key="1">
    <citation type="submission" date="2015-12" db="EMBL/GenBank/DDBJ databases">
        <title>Update maize B73 reference genome by single molecule sequencing technologies.</title>
        <authorList>
            <consortium name="Maize Genome Sequencing Project"/>
            <person name="Ware D."/>
        </authorList>
    </citation>
    <scope>NUCLEOTIDE SEQUENCE</scope>
    <source>
        <tissue evidence="1">Seedling</tissue>
    </source>
</reference>
<gene>
    <name evidence="1" type="ORF">ZEAMMB73_Zm00001d052076</name>
</gene>
<evidence type="ECO:0000313" key="1">
    <source>
        <dbReference type="EMBL" id="AQK56055.1"/>
    </source>
</evidence>
<dbReference type="EMBL" id="CM000780">
    <property type="protein sequence ID" value="AQK56055.1"/>
    <property type="molecule type" value="Genomic_DNA"/>
</dbReference>
<name>A0A1D6QCW8_MAIZE</name>
<dbReference type="AlphaFoldDB" id="A0A1D6QCW8"/>
<proteinExistence type="predicted"/>
<protein>
    <submittedName>
        <fullName evidence="1">Tetraspanin-2</fullName>
    </submittedName>
</protein>
<sequence>MGKLLTISPTDLLRTYVHADLKRDFQQSGSPRFEPNAPSHSWRVLAKLEHAVSALRVLLLGMVASCVKVAQQLCVTCKINMKRNGVFKSILLYYLYNYIKNLNMVSWLLY</sequence>
<accession>A0A1D6QCW8</accession>